<feature type="binding site" evidence="5">
    <location>
        <position position="6"/>
    </location>
    <ligand>
        <name>Mg(2+)</name>
        <dbReference type="ChEBI" id="CHEBI:18420"/>
    </ligand>
</feature>
<keyword evidence="8" id="KW-1185">Reference proteome</keyword>
<dbReference type="CDD" id="cd18683">
    <property type="entry name" value="PIN_VapC-like"/>
    <property type="match status" value="1"/>
</dbReference>
<name>A0A7X0FBB4_9HYPH</name>
<dbReference type="InterPro" id="IPR002716">
    <property type="entry name" value="PIN_dom"/>
</dbReference>
<feature type="domain" description="PIN" evidence="6">
    <location>
        <begin position="4"/>
        <end position="118"/>
    </location>
</feature>
<dbReference type="Pfam" id="PF01850">
    <property type="entry name" value="PIN"/>
    <property type="match status" value="1"/>
</dbReference>
<dbReference type="EMBL" id="JACHOU010000013">
    <property type="protein sequence ID" value="MBB6356378.1"/>
    <property type="molecule type" value="Genomic_DNA"/>
</dbReference>
<sequence>MKVAVDTNVLARAMLADHPGQTRVAQALLADAELVVIPLIIFCELVWVLGSRGVARSSIAQSIESLLNSRQVAADQAAVAAGLAHMRAGGDFADAAMAHEGYRGGAEQFATFDKRAARLLTAEGRPVALLKG</sequence>
<comment type="cofactor">
    <cofactor evidence="5">
        <name>Mg(2+)</name>
        <dbReference type="ChEBI" id="CHEBI:18420"/>
    </cofactor>
</comment>
<evidence type="ECO:0000256" key="4">
    <source>
        <dbReference type="ARBA" id="ARBA00022801"/>
    </source>
</evidence>
<organism evidence="7 8">
    <name type="scientific">Aminobacter aganoensis</name>
    <dbReference type="NCBI Taxonomy" id="83264"/>
    <lineage>
        <taxon>Bacteria</taxon>
        <taxon>Pseudomonadati</taxon>
        <taxon>Pseudomonadota</taxon>
        <taxon>Alphaproteobacteria</taxon>
        <taxon>Hyphomicrobiales</taxon>
        <taxon>Phyllobacteriaceae</taxon>
        <taxon>Aminobacter</taxon>
    </lineage>
</organism>
<keyword evidence="4 5" id="KW-0378">Hydrolase</keyword>
<gene>
    <name evidence="5" type="primary">vapC</name>
    <name evidence="7" type="ORF">GGR00_004186</name>
</gene>
<dbReference type="EC" id="3.1.-.-" evidence="5"/>
<keyword evidence="3 5" id="KW-0479">Metal-binding</keyword>
<dbReference type="PANTHER" id="PTHR39664">
    <property type="match status" value="1"/>
</dbReference>
<evidence type="ECO:0000259" key="6">
    <source>
        <dbReference type="Pfam" id="PF01850"/>
    </source>
</evidence>
<dbReference type="GO" id="GO:0004540">
    <property type="term" value="F:RNA nuclease activity"/>
    <property type="evidence" value="ECO:0007669"/>
    <property type="project" value="InterPro"/>
</dbReference>
<dbReference type="HAMAP" id="MF_00265">
    <property type="entry name" value="VapC_Nob1"/>
    <property type="match status" value="1"/>
</dbReference>
<proteinExistence type="inferred from homology"/>
<comment type="caution">
    <text evidence="7">The sequence shown here is derived from an EMBL/GenBank/DDBJ whole genome shotgun (WGS) entry which is preliminary data.</text>
</comment>
<evidence type="ECO:0000256" key="5">
    <source>
        <dbReference type="HAMAP-Rule" id="MF_00265"/>
    </source>
</evidence>
<comment type="function">
    <text evidence="5">Toxic component of a toxin-antitoxin (TA) system. An RNase.</text>
</comment>
<dbReference type="SUPFAM" id="SSF88723">
    <property type="entry name" value="PIN domain-like"/>
    <property type="match status" value="1"/>
</dbReference>
<keyword evidence="2 5" id="KW-0540">Nuclease</keyword>
<evidence type="ECO:0000313" key="8">
    <source>
        <dbReference type="Proteomes" id="UP000536262"/>
    </source>
</evidence>
<evidence type="ECO:0000256" key="3">
    <source>
        <dbReference type="ARBA" id="ARBA00022723"/>
    </source>
</evidence>
<comment type="similarity">
    <text evidence="5">Belongs to the PINc/VapC protein family.</text>
</comment>
<evidence type="ECO:0000313" key="7">
    <source>
        <dbReference type="EMBL" id="MBB6356378.1"/>
    </source>
</evidence>
<keyword evidence="1 5" id="KW-1277">Toxin-antitoxin system</keyword>
<dbReference type="GO" id="GO:0016787">
    <property type="term" value="F:hydrolase activity"/>
    <property type="evidence" value="ECO:0007669"/>
    <property type="project" value="UniProtKB-KW"/>
</dbReference>
<accession>A0A7X0FBB4</accession>
<dbReference type="GO" id="GO:0090729">
    <property type="term" value="F:toxin activity"/>
    <property type="evidence" value="ECO:0007669"/>
    <property type="project" value="UniProtKB-KW"/>
</dbReference>
<reference evidence="7 8" key="1">
    <citation type="submission" date="2020-08" db="EMBL/GenBank/DDBJ databases">
        <title>Genomic Encyclopedia of Type Strains, Phase IV (KMG-IV): sequencing the most valuable type-strain genomes for metagenomic binning, comparative biology and taxonomic classification.</title>
        <authorList>
            <person name="Goeker M."/>
        </authorList>
    </citation>
    <scope>NUCLEOTIDE SEQUENCE [LARGE SCALE GENOMIC DNA]</scope>
    <source>
        <strain evidence="7 8">DSM 7051</strain>
    </source>
</reference>
<dbReference type="AlphaFoldDB" id="A0A7X0FBB4"/>
<feature type="binding site" evidence="5">
    <location>
        <position position="94"/>
    </location>
    <ligand>
        <name>Mg(2+)</name>
        <dbReference type="ChEBI" id="CHEBI:18420"/>
    </ligand>
</feature>
<evidence type="ECO:0000256" key="2">
    <source>
        <dbReference type="ARBA" id="ARBA00022722"/>
    </source>
</evidence>
<dbReference type="InterPro" id="IPR029060">
    <property type="entry name" value="PIN-like_dom_sf"/>
</dbReference>
<dbReference type="Proteomes" id="UP000536262">
    <property type="component" value="Unassembled WGS sequence"/>
</dbReference>
<protein>
    <recommendedName>
        <fullName evidence="5">Ribonuclease VapC</fullName>
        <shortName evidence="5">RNase VapC</shortName>
        <ecNumber evidence="5">3.1.-.-</ecNumber>
    </recommendedName>
    <alternativeName>
        <fullName evidence="5">Toxin VapC</fullName>
    </alternativeName>
</protein>
<keyword evidence="5" id="KW-0460">Magnesium</keyword>
<dbReference type="RefSeq" id="WP_184700745.1">
    <property type="nucleotide sequence ID" value="NZ_BAABEG010000001.1"/>
</dbReference>
<dbReference type="InterPro" id="IPR022907">
    <property type="entry name" value="VapC_family"/>
</dbReference>
<keyword evidence="5" id="KW-0800">Toxin</keyword>
<dbReference type="PANTHER" id="PTHR39664:SF2">
    <property type="entry name" value="NUCLEIC ACID-BINDING PROTEIN, CONTAINING PIN DOMAIN-RELATED"/>
    <property type="match status" value="1"/>
</dbReference>
<evidence type="ECO:0000256" key="1">
    <source>
        <dbReference type="ARBA" id="ARBA00022649"/>
    </source>
</evidence>
<dbReference type="Gene3D" id="3.40.50.1010">
    <property type="entry name" value="5'-nuclease"/>
    <property type="match status" value="1"/>
</dbReference>
<dbReference type="GO" id="GO:0000287">
    <property type="term" value="F:magnesium ion binding"/>
    <property type="evidence" value="ECO:0007669"/>
    <property type="project" value="UniProtKB-UniRule"/>
</dbReference>